<evidence type="ECO:0000313" key="8">
    <source>
        <dbReference type="EMBL" id="ABV74476.1"/>
    </source>
</evidence>
<evidence type="ECO:0000259" key="7">
    <source>
        <dbReference type="Pfam" id="PF13793"/>
    </source>
</evidence>
<dbReference type="KEGG" id="rak:A1C_00715"/>
<protein>
    <recommendedName>
        <fullName evidence="1">ribose-phosphate diphosphokinase</fullName>
        <ecNumber evidence="1">2.7.6.1</ecNumber>
    </recommendedName>
</protein>
<keyword evidence="9" id="KW-1185">Reference proteome</keyword>
<evidence type="ECO:0000313" key="9">
    <source>
        <dbReference type="Proteomes" id="UP000006830"/>
    </source>
</evidence>
<feature type="domain" description="Ribose-phosphate pyrophosphokinase N-terminal" evidence="7">
    <location>
        <begin position="6"/>
        <end position="43"/>
    </location>
</feature>
<gene>
    <name evidence="8" type="ordered locus">A1C_00715</name>
</gene>
<dbReference type="RefSeq" id="WP_012013346.1">
    <property type="nucleotide sequence ID" value="NC_009881.1"/>
</dbReference>
<dbReference type="Proteomes" id="UP000006830">
    <property type="component" value="Chromosome"/>
</dbReference>
<dbReference type="STRING" id="293614.A1C_00715"/>
<evidence type="ECO:0000256" key="4">
    <source>
        <dbReference type="ARBA" id="ARBA00022741"/>
    </source>
</evidence>
<dbReference type="Pfam" id="PF13793">
    <property type="entry name" value="Pribosyltran_N"/>
    <property type="match status" value="1"/>
</dbReference>
<dbReference type="GO" id="GO:0004749">
    <property type="term" value="F:ribose phosphate diphosphokinase activity"/>
    <property type="evidence" value="ECO:0007669"/>
    <property type="project" value="UniProtKB-EC"/>
</dbReference>
<keyword evidence="5" id="KW-0418">Kinase</keyword>
<evidence type="ECO:0000256" key="2">
    <source>
        <dbReference type="ARBA" id="ARBA00022679"/>
    </source>
</evidence>
<reference evidence="8" key="1">
    <citation type="submission" date="2007-09" db="EMBL/GenBank/DDBJ databases">
        <title>Complete Genome Sequence of Rickettsia akari.</title>
        <authorList>
            <person name="Madan A."/>
            <person name="Fahey J."/>
            <person name="Helton E."/>
            <person name="Ketteman M."/>
            <person name="Madan A."/>
            <person name="Rodrigues S."/>
            <person name="Sanchez A."/>
            <person name="Whiting M."/>
            <person name="Dasch G."/>
            <person name="Eremeeva M."/>
        </authorList>
    </citation>
    <scope>NUCLEOTIDE SEQUENCE</scope>
    <source>
        <strain evidence="8">Hartford</strain>
    </source>
</reference>
<dbReference type="SUPFAM" id="SSF53271">
    <property type="entry name" value="PRTase-like"/>
    <property type="match status" value="1"/>
</dbReference>
<organism evidence="8 9">
    <name type="scientific">Rickettsia akari (strain Hartford)</name>
    <dbReference type="NCBI Taxonomy" id="293614"/>
    <lineage>
        <taxon>Bacteria</taxon>
        <taxon>Pseudomonadati</taxon>
        <taxon>Pseudomonadota</taxon>
        <taxon>Alphaproteobacteria</taxon>
        <taxon>Rickettsiales</taxon>
        <taxon>Rickettsiaceae</taxon>
        <taxon>Rickettsieae</taxon>
        <taxon>Rickettsia</taxon>
        <taxon>spotted fever group</taxon>
    </lineage>
</organism>
<dbReference type="GO" id="GO:0005524">
    <property type="term" value="F:ATP binding"/>
    <property type="evidence" value="ECO:0007669"/>
    <property type="project" value="UniProtKB-KW"/>
</dbReference>
<dbReference type="AlphaFoldDB" id="A8GM51"/>
<dbReference type="GO" id="GO:0005737">
    <property type="term" value="C:cytoplasm"/>
    <property type="evidence" value="ECO:0007669"/>
    <property type="project" value="TreeGrafter"/>
</dbReference>
<dbReference type="GO" id="GO:0000287">
    <property type="term" value="F:magnesium ion binding"/>
    <property type="evidence" value="ECO:0007669"/>
    <property type="project" value="InterPro"/>
</dbReference>
<accession>A8GM51</accession>
<dbReference type="InterPro" id="IPR005946">
    <property type="entry name" value="Rib-P_diPkinase"/>
</dbReference>
<keyword evidence="6" id="KW-0067">ATP-binding</keyword>
<evidence type="ECO:0000256" key="1">
    <source>
        <dbReference type="ARBA" id="ARBA00013247"/>
    </source>
</evidence>
<dbReference type="GO" id="GO:0006164">
    <property type="term" value="P:purine nucleotide biosynthetic process"/>
    <property type="evidence" value="ECO:0007669"/>
    <property type="project" value="TreeGrafter"/>
</dbReference>
<dbReference type="PANTHER" id="PTHR10210:SF32">
    <property type="entry name" value="RIBOSE-PHOSPHATE PYROPHOSPHOKINASE 2"/>
    <property type="match status" value="1"/>
</dbReference>
<dbReference type="Gene3D" id="3.40.50.2020">
    <property type="match status" value="1"/>
</dbReference>
<dbReference type="HOGENOM" id="CLU_2976396_0_0_5"/>
<dbReference type="InterPro" id="IPR029099">
    <property type="entry name" value="Pribosyltran_N"/>
</dbReference>
<dbReference type="InterPro" id="IPR029057">
    <property type="entry name" value="PRTase-like"/>
</dbReference>
<keyword evidence="3" id="KW-0545">Nucleotide biosynthesis</keyword>
<dbReference type="eggNOG" id="COG0462">
    <property type="taxonomic scope" value="Bacteria"/>
</dbReference>
<dbReference type="EMBL" id="CP000847">
    <property type="protein sequence ID" value="ABV74476.1"/>
    <property type="molecule type" value="Genomic_DNA"/>
</dbReference>
<sequence>MQQTQEAASRIILVMPYFSYARQDSINSQNIIPAKLIADFLEKLEVNHVVTINLHSEK</sequence>
<dbReference type="GO" id="GO:0006015">
    <property type="term" value="P:5-phosphoribose 1-diphosphate biosynthetic process"/>
    <property type="evidence" value="ECO:0007669"/>
    <property type="project" value="TreeGrafter"/>
</dbReference>
<name>A8GM51_RICAH</name>
<evidence type="ECO:0000256" key="3">
    <source>
        <dbReference type="ARBA" id="ARBA00022727"/>
    </source>
</evidence>
<evidence type="ECO:0000256" key="5">
    <source>
        <dbReference type="ARBA" id="ARBA00022777"/>
    </source>
</evidence>
<dbReference type="FunFam" id="3.40.50.2020:FF:000014">
    <property type="entry name" value="Ribose-phosphate pyrophosphokinase 1"/>
    <property type="match status" value="1"/>
</dbReference>
<dbReference type="GO" id="GO:0002189">
    <property type="term" value="C:ribose phosphate diphosphokinase complex"/>
    <property type="evidence" value="ECO:0007669"/>
    <property type="project" value="TreeGrafter"/>
</dbReference>
<dbReference type="EC" id="2.7.6.1" evidence="1"/>
<evidence type="ECO:0000256" key="6">
    <source>
        <dbReference type="ARBA" id="ARBA00022840"/>
    </source>
</evidence>
<dbReference type="PANTHER" id="PTHR10210">
    <property type="entry name" value="RIBOSE-PHOSPHATE DIPHOSPHOKINASE FAMILY MEMBER"/>
    <property type="match status" value="1"/>
</dbReference>
<proteinExistence type="predicted"/>
<keyword evidence="4" id="KW-0547">Nucleotide-binding</keyword>
<dbReference type="GO" id="GO:0016301">
    <property type="term" value="F:kinase activity"/>
    <property type="evidence" value="ECO:0007669"/>
    <property type="project" value="UniProtKB-KW"/>
</dbReference>
<keyword evidence="2" id="KW-0808">Transferase</keyword>